<name>A0A1Z5R461_SORBI</name>
<feature type="region of interest" description="Disordered" evidence="1">
    <location>
        <begin position="223"/>
        <end position="258"/>
    </location>
</feature>
<keyword evidence="3" id="KW-1185">Reference proteome</keyword>
<feature type="region of interest" description="Disordered" evidence="1">
    <location>
        <begin position="95"/>
        <end position="173"/>
    </location>
</feature>
<feature type="compositionally biased region" description="Basic residues" evidence="1">
    <location>
        <begin position="228"/>
        <end position="242"/>
    </location>
</feature>
<dbReference type="eggNOG" id="ENOG502R4SF">
    <property type="taxonomic scope" value="Eukaryota"/>
</dbReference>
<evidence type="ECO:0000256" key="1">
    <source>
        <dbReference type="SAM" id="MobiDB-lite"/>
    </source>
</evidence>
<dbReference type="Gramene" id="OQU78537">
    <property type="protein sequence ID" value="OQU78537"/>
    <property type="gene ID" value="SORBI_3009G255400"/>
</dbReference>
<gene>
    <name evidence="2" type="ORF">SORBI_3009G255400</name>
</gene>
<proteinExistence type="predicted"/>
<evidence type="ECO:0000313" key="2">
    <source>
        <dbReference type="EMBL" id="OQU78537.1"/>
    </source>
</evidence>
<feature type="compositionally biased region" description="Basic and acidic residues" evidence="1">
    <location>
        <begin position="147"/>
        <end position="161"/>
    </location>
</feature>
<dbReference type="EMBL" id="CM000768">
    <property type="protein sequence ID" value="OQU78537.1"/>
    <property type="molecule type" value="Genomic_DNA"/>
</dbReference>
<feature type="compositionally biased region" description="Basic and acidic residues" evidence="1">
    <location>
        <begin position="95"/>
        <end position="104"/>
    </location>
</feature>
<dbReference type="PANTHER" id="PTHR34397">
    <property type="entry name" value="OS05G0237600 PROTEIN"/>
    <property type="match status" value="1"/>
</dbReference>
<evidence type="ECO:0000313" key="3">
    <source>
        <dbReference type="Proteomes" id="UP000000768"/>
    </source>
</evidence>
<sequence length="408" mass="44233">MENNGGGGESSPSVVGASKVKKAATDFFPDKAHVTDALRSILAGLDASEPTLVYEKHMPPSDRSKGQNRLLMSCKCERKRAAFASIFTEKEMPLVHRPEPLLKTEEDEEEHDDNDHGGKDDKGKHKRKKKDGGEDNSNKRCRNNGNGEHKTNDDGGGKEDTDKDDDEQGKQKSMVRALAVQAYDCDGRVYELNLKYLSSNTGYRIIGPDYTVFLKNNGLLVGGGGGVTRKRSAGRRQKKRRSSLPPDEEPPNDERRPAVRDAAGDIQMELWAFRSPKLSIGEKDQPDGALGLLLLHYRGGEAGQQDRDGGAAAAAAAAEEVQQVAGPQEPEVVVDVEQPQQSSHDAMVTQGEDTVAGADAATVVDDAAGELGQATQRSTPDLPLRPLERLIAVWLMGRASKVDHSHEV</sequence>
<reference evidence="2 3" key="1">
    <citation type="journal article" date="2009" name="Nature">
        <title>The Sorghum bicolor genome and the diversification of grasses.</title>
        <authorList>
            <person name="Paterson A.H."/>
            <person name="Bowers J.E."/>
            <person name="Bruggmann R."/>
            <person name="Dubchak I."/>
            <person name="Grimwood J."/>
            <person name="Gundlach H."/>
            <person name="Haberer G."/>
            <person name="Hellsten U."/>
            <person name="Mitros T."/>
            <person name="Poliakov A."/>
            <person name="Schmutz J."/>
            <person name="Spannagl M."/>
            <person name="Tang H."/>
            <person name="Wang X."/>
            <person name="Wicker T."/>
            <person name="Bharti A.K."/>
            <person name="Chapman J."/>
            <person name="Feltus F.A."/>
            <person name="Gowik U."/>
            <person name="Grigoriev I.V."/>
            <person name="Lyons E."/>
            <person name="Maher C.A."/>
            <person name="Martis M."/>
            <person name="Narechania A."/>
            <person name="Otillar R.P."/>
            <person name="Penning B.W."/>
            <person name="Salamov A.A."/>
            <person name="Wang Y."/>
            <person name="Zhang L."/>
            <person name="Carpita N.C."/>
            <person name="Freeling M."/>
            <person name="Gingle A.R."/>
            <person name="Hash C.T."/>
            <person name="Keller B."/>
            <person name="Klein P."/>
            <person name="Kresovich S."/>
            <person name="McCann M.C."/>
            <person name="Ming R."/>
            <person name="Peterson D.G."/>
            <person name="Mehboob-ur-Rahman"/>
            <person name="Ware D."/>
            <person name="Westhoff P."/>
            <person name="Mayer K.F."/>
            <person name="Messing J."/>
            <person name="Rokhsar D.S."/>
        </authorList>
    </citation>
    <scope>NUCLEOTIDE SEQUENCE [LARGE SCALE GENOMIC DNA]</scope>
    <source>
        <strain evidence="3">cv. BTx623</strain>
    </source>
</reference>
<dbReference type="InParanoid" id="A0A1Z5R461"/>
<dbReference type="AlphaFoldDB" id="A0A1Z5R461"/>
<reference evidence="3" key="2">
    <citation type="journal article" date="2018" name="Plant J.">
        <title>The Sorghum bicolor reference genome: improved assembly, gene annotations, a transcriptome atlas, and signatures of genome organization.</title>
        <authorList>
            <person name="McCormick R.F."/>
            <person name="Truong S.K."/>
            <person name="Sreedasyam A."/>
            <person name="Jenkins J."/>
            <person name="Shu S."/>
            <person name="Sims D."/>
            <person name="Kennedy M."/>
            <person name="Amirebrahimi M."/>
            <person name="Weers B.D."/>
            <person name="McKinley B."/>
            <person name="Mattison A."/>
            <person name="Morishige D.T."/>
            <person name="Grimwood J."/>
            <person name="Schmutz J."/>
            <person name="Mullet J.E."/>
        </authorList>
    </citation>
    <scope>NUCLEOTIDE SEQUENCE [LARGE SCALE GENOMIC DNA]</scope>
    <source>
        <strain evidence="3">cv. BTx623</strain>
    </source>
</reference>
<organism evidence="2 3">
    <name type="scientific">Sorghum bicolor</name>
    <name type="common">Sorghum</name>
    <name type="synonym">Sorghum vulgare</name>
    <dbReference type="NCBI Taxonomy" id="4558"/>
    <lineage>
        <taxon>Eukaryota</taxon>
        <taxon>Viridiplantae</taxon>
        <taxon>Streptophyta</taxon>
        <taxon>Embryophyta</taxon>
        <taxon>Tracheophyta</taxon>
        <taxon>Spermatophyta</taxon>
        <taxon>Magnoliopsida</taxon>
        <taxon>Liliopsida</taxon>
        <taxon>Poales</taxon>
        <taxon>Poaceae</taxon>
        <taxon>PACMAD clade</taxon>
        <taxon>Panicoideae</taxon>
        <taxon>Andropogonodae</taxon>
        <taxon>Andropogoneae</taxon>
        <taxon>Sorghinae</taxon>
        <taxon>Sorghum</taxon>
    </lineage>
</organism>
<dbReference type="PANTHER" id="PTHR34397:SF21">
    <property type="entry name" value="TF-B3 DOMAIN-CONTAINING PROTEIN"/>
    <property type="match status" value="1"/>
</dbReference>
<accession>A0A1Z5R461</accession>
<dbReference type="Proteomes" id="UP000000768">
    <property type="component" value="Chromosome 9"/>
</dbReference>
<protein>
    <submittedName>
        <fullName evidence="2">Uncharacterized protein</fullName>
    </submittedName>
</protein>
<feature type="compositionally biased region" description="Basic and acidic residues" evidence="1">
    <location>
        <begin position="113"/>
        <end position="123"/>
    </location>
</feature>